<keyword evidence="4" id="KW-1185">Reference proteome</keyword>
<evidence type="ECO:0000313" key="4">
    <source>
        <dbReference type="Proteomes" id="UP001605036"/>
    </source>
</evidence>
<dbReference type="Gene3D" id="3.20.20.100">
    <property type="entry name" value="NADP-dependent oxidoreductase domain"/>
    <property type="match status" value="1"/>
</dbReference>
<dbReference type="AlphaFoldDB" id="A0ABD1XH14"/>
<organism evidence="3 4">
    <name type="scientific">Riccia fluitans</name>
    <dbReference type="NCBI Taxonomy" id="41844"/>
    <lineage>
        <taxon>Eukaryota</taxon>
        <taxon>Viridiplantae</taxon>
        <taxon>Streptophyta</taxon>
        <taxon>Embryophyta</taxon>
        <taxon>Marchantiophyta</taxon>
        <taxon>Marchantiopsida</taxon>
        <taxon>Marchantiidae</taxon>
        <taxon>Marchantiales</taxon>
        <taxon>Ricciaceae</taxon>
        <taxon>Riccia</taxon>
    </lineage>
</organism>
<evidence type="ECO:0000256" key="1">
    <source>
        <dbReference type="ARBA" id="ARBA00023002"/>
    </source>
</evidence>
<dbReference type="Pfam" id="PF00248">
    <property type="entry name" value="Aldo_ket_red"/>
    <property type="match status" value="1"/>
</dbReference>
<dbReference type="InterPro" id="IPR020471">
    <property type="entry name" value="AKR"/>
</dbReference>
<feature type="domain" description="NADP-dependent oxidoreductase" evidence="2">
    <location>
        <begin position="97"/>
        <end position="402"/>
    </location>
</feature>
<name>A0ABD1XH14_9MARC</name>
<evidence type="ECO:0000313" key="3">
    <source>
        <dbReference type="EMBL" id="KAL2608259.1"/>
    </source>
</evidence>
<keyword evidence="1" id="KW-0560">Oxidoreductase</keyword>
<sequence length="417" mass="45093">MATVAVGGAISLSCCFLPASSTTRTASSCLSSLHGSSTGGSPFVILRVGKAVRRRGKKLDGVRAQGVESPATAAGTAEPAADFETVQLGRSDVYVPRLGVGSWSWGDAYFWHEGGWDDRKAKEAKGAFEASVDAGIPFFDTAEVYGKKVFGGGEDSETLLGRFIKERQRAKPQEKSNVVVATKFAPLPWRFSRENVVSALRDSLQRLGMSQIDLYQLHWPGLWGNEGFIDGLADAVDLGLVKAVGVSNYKESRLRQAYSQLKKRGVILASNQVHYSLVYRNPEQNGVKRACQELGVSLIAYSPLAQGVLTGKYSASKLPSGARGRTYNQEFMIEIDPLLKRMRDLGQQYGGKTSTQVALNWLLAQGNVIPIPGAKSAAQAKEFAGALGWSLSESEVEELRDLAKKVKPVTGFPAEWI</sequence>
<dbReference type="GO" id="GO:0016491">
    <property type="term" value="F:oxidoreductase activity"/>
    <property type="evidence" value="ECO:0007669"/>
    <property type="project" value="UniProtKB-KW"/>
</dbReference>
<dbReference type="SUPFAM" id="SSF51430">
    <property type="entry name" value="NAD(P)-linked oxidoreductase"/>
    <property type="match status" value="1"/>
</dbReference>
<protein>
    <recommendedName>
        <fullName evidence="2">NADP-dependent oxidoreductase domain-containing protein</fullName>
    </recommendedName>
</protein>
<dbReference type="EMBL" id="JBHFFA010000008">
    <property type="protein sequence ID" value="KAL2608259.1"/>
    <property type="molecule type" value="Genomic_DNA"/>
</dbReference>
<dbReference type="PRINTS" id="PR00069">
    <property type="entry name" value="ALDKETRDTASE"/>
</dbReference>
<accession>A0ABD1XH14</accession>
<dbReference type="InterPro" id="IPR036812">
    <property type="entry name" value="NAD(P)_OxRdtase_dom_sf"/>
</dbReference>
<proteinExistence type="predicted"/>
<dbReference type="PANTHER" id="PTHR43625:SF88">
    <property type="entry name" value="OS07G0143000 PROTEIN"/>
    <property type="match status" value="1"/>
</dbReference>
<dbReference type="CDD" id="cd19093">
    <property type="entry name" value="AKR_AtPLR-like"/>
    <property type="match status" value="1"/>
</dbReference>
<dbReference type="InterPro" id="IPR023210">
    <property type="entry name" value="NADP_OxRdtase_dom"/>
</dbReference>
<reference evidence="3 4" key="1">
    <citation type="submission" date="2024-09" db="EMBL/GenBank/DDBJ databases">
        <title>Chromosome-scale assembly of Riccia fluitans.</title>
        <authorList>
            <person name="Paukszto L."/>
            <person name="Sawicki J."/>
            <person name="Karawczyk K."/>
            <person name="Piernik-Szablinska J."/>
            <person name="Szczecinska M."/>
            <person name="Mazdziarz M."/>
        </authorList>
    </citation>
    <scope>NUCLEOTIDE SEQUENCE [LARGE SCALE GENOMIC DNA]</scope>
    <source>
        <strain evidence="3">Rf_01</strain>
        <tissue evidence="3">Aerial parts of the thallus</tissue>
    </source>
</reference>
<comment type="caution">
    <text evidence="3">The sequence shown here is derived from an EMBL/GenBank/DDBJ whole genome shotgun (WGS) entry which is preliminary data.</text>
</comment>
<dbReference type="Proteomes" id="UP001605036">
    <property type="component" value="Unassembled WGS sequence"/>
</dbReference>
<dbReference type="InterPro" id="IPR050791">
    <property type="entry name" value="Aldo-Keto_reductase"/>
</dbReference>
<dbReference type="PROSITE" id="PS00062">
    <property type="entry name" value="ALDOKETO_REDUCTASE_2"/>
    <property type="match status" value="1"/>
</dbReference>
<evidence type="ECO:0000259" key="2">
    <source>
        <dbReference type="Pfam" id="PF00248"/>
    </source>
</evidence>
<gene>
    <name evidence="3" type="ORF">R1flu_026832</name>
</gene>
<dbReference type="PANTHER" id="PTHR43625">
    <property type="entry name" value="AFLATOXIN B1 ALDEHYDE REDUCTASE"/>
    <property type="match status" value="1"/>
</dbReference>
<dbReference type="InterPro" id="IPR018170">
    <property type="entry name" value="Aldo/ket_reductase_CS"/>
</dbReference>